<dbReference type="AlphaFoldDB" id="A0A438E577"/>
<dbReference type="PANTHER" id="PTHR31503">
    <property type="entry name" value="VACUOLAR CALCIUM ION TRANSPORTER"/>
    <property type="match status" value="1"/>
</dbReference>
<feature type="domain" description="EF-hand" evidence="11">
    <location>
        <begin position="469"/>
        <end position="504"/>
    </location>
</feature>
<name>A0A438E577_VITVI</name>
<dbReference type="GO" id="GO:0015368">
    <property type="term" value="F:calcium:monoatomic cation antiporter activity"/>
    <property type="evidence" value="ECO:0007669"/>
    <property type="project" value="UniProtKB-ARBA"/>
</dbReference>
<dbReference type="PANTHER" id="PTHR31503:SF79">
    <property type="entry name" value="CALCIUM-BINDING EF-HAND PROTEIN"/>
    <property type="match status" value="1"/>
</dbReference>
<dbReference type="Proteomes" id="UP000288805">
    <property type="component" value="Unassembled WGS sequence"/>
</dbReference>
<proteinExistence type="predicted"/>
<feature type="transmembrane region" description="Helical" evidence="9">
    <location>
        <begin position="580"/>
        <end position="600"/>
    </location>
</feature>
<dbReference type="SUPFAM" id="SSF47473">
    <property type="entry name" value="EF-hand"/>
    <property type="match status" value="1"/>
</dbReference>
<feature type="signal peptide" evidence="10">
    <location>
        <begin position="1"/>
        <end position="25"/>
    </location>
</feature>
<evidence type="ECO:0000313" key="12">
    <source>
        <dbReference type="EMBL" id="RVW42927.1"/>
    </source>
</evidence>
<dbReference type="SMART" id="SM00054">
    <property type="entry name" value="EFh"/>
    <property type="match status" value="4"/>
</dbReference>
<feature type="chain" id="PRO_5019388295" evidence="10">
    <location>
        <begin position="26"/>
        <end position="702"/>
    </location>
</feature>
<dbReference type="GO" id="GO:0016020">
    <property type="term" value="C:membrane"/>
    <property type="evidence" value="ECO:0007669"/>
    <property type="project" value="InterPro"/>
</dbReference>
<keyword evidence="8 9" id="KW-0472">Membrane</keyword>
<evidence type="ECO:0000259" key="11">
    <source>
        <dbReference type="PROSITE" id="PS50222"/>
    </source>
</evidence>
<dbReference type="CDD" id="cd00051">
    <property type="entry name" value="EFh"/>
    <property type="match status" value="2"/>
</dbReference>
<feature type="transmembrane region" description="Helical" evidence="9">
    <location>
        <begin position="147"/>
        <end position="173"/>
    </location>
</feature>
<gene>
    <name evidence="12" type="primary">NCL1_0</name>
    <name evidence="12" type="ORF">CK203_076289</name>
</gene>
<feature type="domain" description="EF-hand" evidence="11">
    <location>
        <begin position="429"/>
        <end position="464"/>
    </location>
</feature>
<dbReference type="InterPro" id="IPR018247">
    <property type="entry name" value="EF_Hand_1_Ca_BS"/>
</dbReference>
<keyword evidence="2" id="KW-0813">Transport</keyword>
<feature type="transmembrane region" description="Helical" evidence="9">
    <location>
        <begin position="193"/>
        <end position="216"/>
    </location>
</feature>
<dbReference type="Pfam" id="PF01699">
    <property type="entry name" value="Na_Ca_ex"/>
    <property type="match status" value="1"/>
</dbReference>
<feature type="transmembrane region" description="Helical" evidence="9">
    <location>
        <begin position="675"/>
        <end position="695"/>
    </location>
</feature>
<accession>A0A438E577</accession>
<feature type="domain" description="EF-hand" evidence="11">
    <location>
        <begin position="332"/>
        <end position="367"/>
    </location>
</feature>
<comment type="caution">
    <text evidence="12">The sequence shown here is derived from an EMBL/GenBank/DDBJ whole genome shotgun (WGS) entry which is preliminary data.</text>
</comment>
<keyword evidence="7" id="KW-0406">Ion transport</keyword>
<feature type="domain" description="EF-hand" evidence="11">
    <location>
        <begin position="291"/>
        <end position="326"/>
    </location>
</feature>
<feature type="transmembrane region" description="Helical" evidence="9">
    <location>
        <begin position="68"/>
        <end position="88"/>
    </location>
</feature>
<dbReference type="PROSITE" id="PS00018">
    <property type="entry name" value="EF_HAND_1"/>
    <property type="match status" value="4"/>
</dbReference>
<evidence type="ECO:0000256" key="4">
    <source>
        <dbReference type="ARBA" id="ARBA00022692"/>
    </source>
</evidence>
<keyword evidence="6 9" id="KW-1133">Transmembrane helix</keyword>
<keyword evidence="4 9" id="KW-0812">Transmembrane</keyword>
<feature type="transmembrane region" description="Helical" evidence="9">
    <location>
        <begin position="621"/>
        <end position="643"/>
    </location>
</feature>
<reference evidence="12 13" key="1">
    <citation type="journal article" date="2018" name="PLoS Genet.">
        <title>Population sequencing reveals clonal diversity and ancestral inbreeding in the grapevine cultivar Chardonnay.</title>
        <authorList>
            <person name="Roach M.J."/>
            <person name="Johnson D.L."/>
            <person name="Bohlmann J."/>
            <person name="van Vuuren H.J."/>
            <person name="Jones S.J."/>
            <person name="Pretorius I.S."/>
            <person name="Schmidt S.A."/>
            <person name="Borneman A.R."/>
        </authorList>
    </citation>
    <scope>NUCLEOTIDE SEQUENCE [LARGE SCALE GENOMIC DNA]</scope>
    <source>
        <strain evidence="13">cv. Chardonnay</strain>
        <tissue evidence="12">Leaf</tissue>
    </source>
</reference>
<dbReference type="EMBL" id="QGNW01001390">
    <property type="protein sequence ID" value="RVW42927.1"/>
    <property type="molecule type" value="Genomic_DNA"/>
</dbReference>
<dbReference type="InterPro" id="IPR004713">
    <property type="entry name" value="CaH_exchang"/>
</dbReference>
<evidence type="ECO:0000256" key="9">
    <source>
        <dbReference type="SAM" id="Phobius"/>
    </source>
</evidence>
<dbReference type="PROSITE" id="PS50222">
    <property type="entry name" value="EF_HAND_2"/>
    <property type="match status" value="4"/>
</dbReference>
<comment type="subcellular location">
    <subcellularLocation>
        <location evidence="1">Endomembrane system</location>
        <topology evidence="1">Multi-pass membrane protein</topology>
    </subcellularLocation>
</comment>
<dbReference type="Gene3D" id="1.10.238.10">
    <property type="entry name" value="EF-hand"/>
    <property type="match status" value="2"/>
</dbReference>
<protein>
    <submittedName>
        <fullName evidence="12">Sodium/calcium exchanger NCL1</fullName>
    </submittedName>
</protein>
<keyword evidence="5" id="KW-0106">Calcium</keyword>
<evidence type="ECO:0000256" key="2">
    <source>
        <dbReference type="ARBA" id="ARBA00022448"/>
    </source>
</evidence>
<keyword evidence="3" id="KW-0050">Antiport</keyword>
<evidence type="ECO:0000256" key="7">
    <source>
        <dbReference type="ARBA" id="ARBA00023065"/>
    </source>
</evidence>
<evidence type="ECO:0000256" key="6">
    <source>
        <dbReference type="ARBA" id="ARBA00022989"/>
    </source>
</evidence>
<organism evidence="12 13">
    <name type="scientific">Vitis vinifera</name>
    <name type="common">Grape</name>
    <dbReference type="NCBI Taxonomy" id="29760"/>
    <lineage>
        <taxon>Eukaryota</taxon>
        <taxon>Viridiplantae</taxon>
        <taxon>Streptophyta</taxon>
        <taxon>Embryophyta</taxon>
        <taxon>Tracheophyta</taxon>
        <taxon>Spermatophyta</taxon>
        <taxon>Magnoliopsida</taxon>
        <taxon>eudicotyledons</taxon>
        <taxon>Gunneridae</taxon>
        <taxon>Pentapetalae</taxon>
        <taxon>rosids</taxon>
        <taxon>Vitales</taxon>
        <taxon>Vitaceae</taxon>
        <taxon>Viteae</taxon>
        <taxon>Vitis</taxon>
    </lineage>
</organism>
<sequence>MWKIPKNRAFSILLIYLFIIVDVRGRPLGFNGYPHELVSDGVDEGEGQKSSVLVLRGMEYSSEECEQLYGFLPCSNNIFGHLFLIVVYEYLMFHGESYVASGGEQIFKILGPGVFGASVFQVLGALPESLILLASGLLNSKDTAQEYVLTAVGLLAGSTILLLTVLWGTCVIVGSCEFPGAGSGIATDEETGYMARIMGLSIIPFIIIQITIFFQLSYGERVVILITLIVSLIFLLLYFIYQIFQPWIQQRRLEYVKHDHLVIRILRYFQEHALGKTPHRRWNSEHKCYKTVRSSFLKLFEETDLDGDNCISPAEIKELLLGIRFRKPHLINKEDAVLDVLEQFDIDGDGTITKDEFIAGISKWLDETKKGLHDRSYSNNSLKDLQQVLRPWILKRRNEKEMKEKLMSGILRHVQNSGLGSLLKEDNTPDIANIKSLFERIDLDGDNCISRAELKELIMSIKFGDMPLDVDEAVARIMEKLDVNGDRLIDEEEFIQGLAKWVNISSHQALQSPKPNDEIFLKAWKETDELVEQTSAGPVDKSPWAWFKAIMLLLAGILILSVLAEPLIHSVQSFSTAANISSFFIAFILVPLATNARAATSAISAASRRKERTTSLTFSEIYGGVFMNNVLGISVLLSIIYVRELTWDFSAEVLVVMIVCMVMGMFASLRSIFPVWTSIVAYLLYPLSLLLVYALDGFAKWF</sequence>
<feature type="transmembrane region" description="Helical" evidence="9">
    <location>
        <begin position="549"/>
        <end position="568"/>
    </location>
</feature>
<evidence type="ECO:0000313" key="13">
    <source>
        <dbReference type="Proteomes" id="UP000288805"/>
    </source>
</evidence>
<feature type="transmembrane region" description="Helical" evidence="9">
    <location>
        <begin position="222"/>
        <end position="244"/>
    </location>
</feature>
<feature type="transmembrane region" description="Helical" evidence="9">
    <location>
        <begin position="649"/>
        <end position="668"/>
    </location>
</feature>
<dbReference type="GO" id="GO:0012505">
    <property type="term" value="C:endomembrane system"/>
    <property type="evidence" value="ECO:0007669"/>
    <property type="project" value="UniProtKB-SubCell"/>
</dbReference>
<dbReference type="Pfam" id="PF13499">
    <property type="entry name" value="EF-hand_7"/>
    <property type="match status" value="2"/>
</dbReference>
<dbReference type="InterPro" id="IPR011992">
    <property type="entry name" value="EF-hand-dom_pair"/>
</dbReference>
<evidence type="ECO:0000256" key="1">
    <source>
        <dbReference type="ARBA" id="ARBA00004127"/>
    </source>
</evidence>
<dbReference type="InterPro" id="IPR004837">
    <property type="entry name" value="NaCa_Exmemb"/>
</dbReference>
<dbReference type="GO" id="GO:0005509">
    <property type="term" value="F:calcium ion binding"/>
    <property type="evidence" value="ECO:0007669"/>
    <property type="project" value="InterPro"/>
</dbReference>
<evidence type="ECO:0000256" key="3">
    <source>
        <dbReference type="ARBA" id="ARBA00022449"/>
    </source>
</evidence>
<evidence type="ECO:0000256" key="5">
    <source>
        <dbReference type="ARBA" id="ARBA00022837"/>
    </source>
</evidence>
<keyword evidence="10" id="KW-0732">Signal</keyword>
<evidence type="ECO:0000256" key="8">
    <source>
        <dbReference type="ARBA" id="ARBA00023136"/>
    </source>
</evidence>
<evidence type="ECO:0000256" key="10">
    <source>
        <dbReference type="SAM" id="SignalP"/>
    </source>
</evidence>
<dbReference type="InterPro" id="IPR002048">
    <property type="entry name" value="EF_hand_dom"/>
</dbReference>